<dbReference type="PROSITE" id="PS50118">
    <property type="entry name" value="HMG_BOX_2"/>
    <property type="match status" value="1"/>
</dbReference>
<dbReference type="AlphaFoldDB" id="A0AAD7AAX8"/>
<organism evidence="7 8">
    <name type="scientific">Mycena albidolilacea</name>
    <dbReference type="NCBI Taxonomy" id="1033008"/>
    <lineage>
        <taxon>Eukaryota</taxon>
        <taxon>Fungi</taxon>
        <taxon>Dikarya</taxon>
        <taxon>Basidiomycota</taxon>
        <taxon>Agaricomycotina</taxon>
        <taxon>Agaricomycetes</taxon>
        <taxon>Agaricomycetidae</taxon>
        <taxon>Agaricales</taxon>
        <taxon>Marasmiineae</taxon>
        <taxon>Mycenaceae</taxon>
        <taxon>Mycena</taxon>
    </lineage>
</organism>
<dbReference type="SUPFAM" id="SSF47095">
    <property type="entry name" value="HMG-box"/>
    <property type="match status" value="1"/>
</dbReference>
<keyword evidence="2" id="KW-0539">Nucleus</keyword>
<dbReference type="SUPFAM" id="SSF53300">
    <property type="entry name" value="vWA-like"/>
    <property type="match status" value="1"/>
</dbReference>
<dbReference type="CDD" id="cd00202">
    <property type="entry name" value="ZnF_GATA"/>
    <property type="match status" value="1"/>
</dbReference>
<evidence type="ECO:0000313" key="8">
    <source>
        <dbReference type="Proteomes" id="UP001218218"/>
    </source>
</evidence>
<dbReference type="GO" id="GO:0005634">
    <property type="term" value="C:nucleus"/>
    <property type="evidence" value="ECO:0007669"/>
    <property type="project" value="UniProtKB-UniRule"/>
</dbReference>
<evidence type="ECO:0000256" key="2">
    <source>
        <dbReference type="PROSITE-ProRule" id="PRU00267"/>
    </source>
</evidence>
<gene>
    <name evidence="7" type="ORF">DFH08DRAFT_857332</name>
</gene>
<evidence type="ECO:0000259" key="6">
    <source>
        <dbReference type="PROSITE" id="PS51468"/>
    </source>
</evidence>
<dbReference type="Pfam" id="PF08487">
    <property type="entry name" value="VIT"/>
    <property type="match status" value="1"/>
</dbReference>
<dbReference type="SMART" id="SM00398">
    <property type="entry name" value="HMG"/>
    <property type="match status" value="1"/>
</dbReference>
<protein>
    <submittedName>
        <fullName evidence="7">von Willebrand factor type A domain-containing protein</fullName>
    </submittedName>
</protein>
<dbReference type="PROSITE" id="PS51468">
    <property type="entry name" value="VIT"/>
    <property type="match status" value="1"/>
</dbReference>
<comment type="caution">
    <text evidence="7">The sequence shown here is derived from an EMBL/GenBank/DDBJ whole genome shotgun (WGS) entry which is preliminary data.</text>
</comment>
<feature type="domain" description="VIT" evidence="6">
    <location>
        <begin position="4"/>
        <end position="133"/>
    </location>
</feature>
<dbReference type="SMART" id="SM00401">
    <property type="entry name" value="ZnF_GATA"/>
    <property type="match status" value="1"/>
</dbReference>
<evidence type="ECO:0000259" key="4">
    <source>
        <dbReference type="PROSITE" id="PS50118"/>
    </source>
</evidence>
<proteinExistence type="predicted"/>
<dbReference type="Gene3D" id="3.30.50.10">
    <property type="entry name" value="Erythroid Transcription Factor GATA-1, subunit A"/>
    <property type="match status" value="1"/>
</dbReference>
<keyword evidence="1" id="KW-0862">Zinc</keyword>
<dbReference type="SUPFAM" id="SSF57716">
    <property type="entry name" value="Glucocorticoid receptor-like (DNA-binding domain)"/>
    <property type="match status" value="1"/>
</dbReference>
<keyword evidence="1" id="KW-0863">Zinc-finger</keyword>
<feature type="domain" description="HMG box" evidence="4">
    <location>
        <begin position="682"/>
        <end position="750"/>
    </location>
</feature>
<dbReference type="SMART" id="SM00609">
    <property type="entry name" value="VIT"/>
    <property type="match status" value="1"/>
</dbReference>
<dbReference type="InterPro" id="IPR036465">
    <property type="entry name" value="vWFA_dom_sf"/>
</dbReference>
<dbReference type="Pfam" id="PF00505">
    <property type="entry name" value="HMG_box"/>
    <property type="match status" value="1"/>
</dbReference>
<dbReference type="InterPro" id="IPR002035">
    <property type="entry name" value="VWF_A"/>
</dbReference>
<name>A0AAD7AAX8_9AGAR</name>
<feature type="domain" description="VWFA" evidence="5">
    <location>
        <begin position="278"/>
        <end position="465"/>
    </location>
</feature>
<keyword evidence="8" id="KW-1185">Reference proteome</keyword>
<dbReference type="InterPro" id="IPR013694">
    <property type="entry name" value="VIT"/>
</dbReference>
<dbReference type="Gene3D" id="3.40.50.410">
    <property type="entry name" value="von Willebrand factor, type A domain"/>
    <property type="match status" value="1"/>
</dbReference>
<evidence type="ECO:0000256" key="1">
    <source>
        <dbReference type="PROSITE-ProRule" id="PRU00094"/>
    </source>
</evidence>
<dbReference type="GO" id="GO:0008270">
    <property type="term" value="F:zinc ion binding"/>
    <property type="evidence" value="ECO:0007669"/>
    <property type="project" value="UniProtKB-KW"/>
</dbReference>
<dbReference type="EMBL" id="JARIHO010000011">
    <property type="protein sequence ID" value="KAJ7353617.1"/>
    <property type="molecule type" value="Genomic_DNA"/>
</dbReference>
<accession>A0AAD7AAX8</accession>
<evidence type="ECO:0000259" key="5">
    <source>
        <dbReference type="PROSITE" id="PS50234"/>
    </source>
</evidence>
<sequence length="1008" mass="110340">MSQSWGLCYSSQNRTIALPLLHVKAVANLKELAAQVKITQTYFNDTDEALEAVYSFPIPARAAVCSFVMIKQDETRVLGHVREKEEAKQIYNSAVSHGKQAALIEQQTPDVFKLAVGNIQAQEKVHIELIYATELAEDEENDSIRFHLPLHVGARYGEIPDAQAQRGLLQTAGAFLEILVNVEAVAPIAKIGSPSHNVSTELGPDPALPNAKELPFSNYARISLSSESALDKDFVLTVKSAGLDAPRCIAELHPTLPTTALTLTLVPRFKLPDVSRQEFVFLVDRSGSMNGARISAAKKALVVMLRSLPAQGSLFQIASFGNACTTLWEDGSRPYNQATLDDATRHVDVMNADYGGTEIRKALQRCFETRKTDRPTSVFVLTDGQASDLDGVFKAVRGAVANAPAQAYLRVFVLGIGNSASTAMCEGIARVGNGTCMMVGEQETSFTGKIARMLRAARTPLITDIAVDWGVPAFDVPIAVDEDEEFVMVHDEEAPDSKGKRKEISVFDETLDPLQLENQPAPPPPEVVLSPPAQVQQSPFKIQMLGPGNRLNVYTILQGKTVPKIVTLTGLAEDGSELKLSVNVTHSHLPNVPDSPPAIHALAARKIIQDIEDGQHAITTSVPDDADLVARTVKAFIVRLANMYSISSSQTSFVAVDESGTHHDYRPLSSIPDSNLDTHGIPQRPMNAFMLFARRRRPQVGAENQSMRTGDISKILSQEWKAMSPADKQCYLTESKQLKGAFNNKCPDYVYRRRPNNTRKRRAVDDAEGRLDTRRAQDVLSETADSPMFSLEALDQSSSLAVPYWQAEAGFSIEALPFSEVPSPILHCDDAASKETQYLRRQCFSCGTTKPPSWRRSTLHPGKIVCNKCGLYERTHLRPRPLRFDELRSGNASKRTRTEPPVAVADADPLEALARLQSFDGCFIPAVLSFIRLNVDVGDARTTLLGLAEDVFATVVGMAFLRIKLGPTIERDSWEAMYDKARAFVEGMLVGSVVGVDELEAKAVSLLA</sequence>
<dbReference type="Pfam" id="PF13768">
    <property type="entry name" value="VWA_3"/>
    <property type="match status" value="1"/>
</dbReference>
<dbReference type="PROSITE" id="PS50114">
    <property type="entry name" value="GATA_ZN_FINGER_2"/>
    <property type="match status" value="1"/>
</dbReference>
<keyword evidence="2" id="KW-0238">DNA-binding</keyword>
<dbReference type="InterPro" id="IPR013088">
    <property type="entry name" value="Znf_NHR/GATA"/>
</dbReference>
<dbReference type="SMART" id="SM00327">
    <property type="entry name" value="VWA"/>
    <property type="match status" value="1"/>
</dbReference>
<feature type="DNA-binding region" description="HMG box" evidence="2">
    <location>
        <begin position="682"/>
        <end position="750"/>
    </location>
</feature>
<feature type="domain" description="GATA-type" evidence="3">
    <location>
        <begin position="841"/>
        <end position="895"/>
    </location>
</feature>
<dbReference type="InterPro" id="IPR000679">
    <property type="entry name" value="Znf_GATA"/>
</dbReference>
<evidence type="ECO:0000259" key="3">
    <source>
        <dbReference type="PROSITE" id="PS50114"/>
    </source>
</evidence>
<dbReference type="GO" id="GO:0006355">
    <property type="term" value="P:regulation of DNA-templated transcription"/>
    <property type="evidence" value="ECO:0007669"/>
    <property type="project" value="InterPro"/>
</dbReference>
<dbReference type="PROSITE" id="PS50234">
    <property type="entry name" value="VWFA"/>
    <property type="match status" value="1"/>
</dbReference>
<keyword evidence="1" id="KW-0479">Metal-binding</keyword>
<dbReference type="Gene3D" id="1.10.30.10">
    <property type="entry name" value="High mobility group box domain"/>
    <property type="match status" value="1"/>
</dbReference>
<dbReference type="InterPro" id="IPR009071">
    <property type="entry name" value="HMG_box_dom"/>
</dbReference>
<evidence type="ECO:0000313" key="7">
    <source>
        <dbReference type="EMBL" id="KAJ7353617.1"/>
    </source>
</evidence>
<dbReference type="Proteomes" id="UP001218218">
    <property type="component" value="Unassembled WGS sequence"/>
</dbReference>
<dbReference type="GO" id="GO:0043565">
    <property type="term" value="F:sequence-specific DNA binding"/>
    <property type="evidence" value="ECO:0007669"/>
    <property type="project" value="InterPro"/>
</dbReference>
<reference evidence="7" key="1">
    <citation type="submission" date="2023-03" db="EMBL/GenBank/DDBJ databases">
        <title>Massive genome expansion in bonnet fungi (Mycena s.s.) driven by repeated elements and novel gene families across ecological guilds.</title>
        <authorList>
            <consortium name="Lawrence Berkeley National Laboratory"/>
            <person name="Harder C.B."/>
            <person name="Miyauchi S."/>
            <person name="Viragh M."/>
            <person name="Kuo A."/>
            <person name="Thoen E."/>
            <person name="Andreopoulos B."/>
            <person name="Lu D."/>
            <person name="Skrede I."/>
            <person name="Drula E."/>
            <person name="Henrissat B."/>
            <person name="Morin E."/>
            <person name="Kohler A."/>
            <person name="Barry K."/>
            <person name="LaButti K."/>
            <person name="Morin E."/>
            <person name="Salamov A."/>
            <person name="Lipzen A."/>
            <person name="Mereny Z."/>
            <person name="Hegedus B."/>
            <person name="Baldrian P."/>
            <person name="Stursova M."/>
            <person name="Weitz H."/>
            <person name="Taylor A."/>
            <person name="Grigoriev I.V."/>
            <person name="Nagy L.G."/>
            <person name="Martin F."/>
            <person name="Kauserud H."/>
        </authorList>
    </citation>
    <scope>NUCLEOTIDE SEQUENCE</scope>
    <source>
        <strain evidence="7">CBHHK002</strain>
    </source>
</reference>
<dbReference type="PANTHER" id="PTHR45737:SF6">
    <property type="entry name" value="VON WILLEBRAND FACTOR A DOMAIN-CONTAINING PROTEIN 5A"/>
    <property type="match status" value="1"/>
</dbReference>
<dbReference type="PANTHER" id="PTHR45737">
    <property type="entry name" value="VON WILLEBRAND FACTOR A DOMAIN-CONTAINING PROTEIN 5A"/>
    <property type="match status" value="1"/>
</dbReference>
<dbReference type="Pfam" id="PF00320">
    <property type="entry name" value="GATA"/>
    <property type="match status" value="1"/>
</dbReference>
<dbReference type="InterPro" id="IPR036910">
    <property type="entry name" value="HMG_box_dom_sf"/>
</dbReference>